<feature type="transmembrane region" description="Helical" evidence="3">
    <location>
        <begin position="461"/>
        <end position="483"/>
    </location>
</feature>
<proteinExistence type="predicted"/>
<dbReference type="RefSeq" id="WP_086950256.1">
    <property type="nucleotide sequence ID" value="NZ_FWFD01000003.1"/>
</dbReference>
<dbReference type="GO" id="GO:0016020">
    <property type="term" value="C:membrane"/>
    <property type="evidence" value="ECO:0007669"/>
    <property type="project" value="UniProtKB-SubCell"/>
</dbReference>
<reference evidence="6" key="1">
    <citation type="submission" date="2017-02" db="EMBL/GenBank/DDBJ databases">
        <authorList>
            <person name="Dridi B."/>
        </authorList>
    </citation>
    <scope>NUCLEOTIDE SEQUENCE [LARGE SCALE GENOMIC DNA]</scope>
    <source>
        <strain evidence="6">bH819</strain>
    </source>
</reference>
<gene>
    <name evidence="5" type="ORF">FM121_00800</name>
</gene>
<keyword evidence="6" id="KW-1185">Reference proteome</keyword>
<name>A0A1X8XKY3_9ENTE</name>
<accession>A0A1X8XKY3</accession>
<evidence type="ECO:0000256" key="2">
    <source>
        <dbReference type="ARBA" id="ARBA00023136"/>
    </source>
</evidence>
<dbReference type="EMBL" id="FWFD01000003">
    <property type="protein sequence ID" value="SLM84598.1"/>
    <property type="molecule type" value="Genomic_DNA"/>
</dbReference>
<protein>
    <submittedName>
        <fullName evidence="5">Beta-lactamase class C and other penicillin binding proteins</fullName>
    </submittedName>
</protein>
<evidence type="ECO:0000256" key="1">
    <source>
        <dbReference type="ARBA" id="ARBA00004370"/>
    </source>
</evidence>
<keyword evidence="3" id="KW-0812">Transmembrane</keyword>
<comment type="subcellular location">
    <subcellularLocation>
        <location evidence="1">Membrane</location>
    </subcellularLocation>
</comment>
<keyword evidence="3" id="KW-1133">Transmembrane helix</keyword>
<evidence type="ECO:0000256" key="3">
    <source>
        <dbReference type="SAM" id="Phobius"/>
    </source>
</evidence>
<keyword evidence="2 3" id="KW-0472">Membrane</keyword>
<organism evidence="5 6">
    <name type="scientific">Vagococcus fluvialis bH819</name>
    <dbReference type="NCBI Taxonomy" id="1255619"/>
    <lineage>
        <taxon>Bacteria</taxon>
        <taxon>Bacillati</taxon>
        <taxon>Bacillota</taxon>
        <taxon>Bacilli</taxon>
        <taxon>Lactobacillales</taxon>
        <taxon>Enterococcaceae</taxon>
        <taxon>Vagococcus</taxon>
    </lineage>
</organism>
<evidence type="ECO:0000259" key="4">
    <source>
        <dbReference type="Pfam" id="PF00144"/>
    </source>
</evidence>
<feature type="domain" description="Beta-lactamase-related" evidence="4">
    <location>
        <begin position="53"/>
        <end position="362"/>
    </location>
</feature>
<dbReference type="SUPFAM" id="SSF56601">
    <property type="entry name" value="beta-lactamase/transpeptidase-like"/>
    <property type="match status" value="1"/>
</dbReference>
<sequence>MIYKLKITAGDIVKKIVILCFFIVILPINAESISREQNQEIQTLLDDACRISKTPGVAVTVTESKEEFFFTSGYADREKNSLVDKETLFELASMSKAFTGLGILLLEEEGKLSLDDSIDKYLPELEFKFKGIPVDMKTLTVKNFLFHTSGLTNEDHGALFYFEKPDTSLAQTIDAFSTSELSFKPGERFQYGTMNYDILGRVIENVSHQEYSDFMTEKILIPLKLSGTYSDRQKAQSTEKLATGYHAYFGNTKPYNAPEFIGNRPAGYLISNSKDMARWLKIQMGVVQDIPDIFKKIVIKSHIANQSVPPVNKKSYSSGWFISEKANEIEHPGGNPNFVSRIKVSLDNQRAISVLANSNSMNVNLLNQIEDILNEKKTTKYKMSQLQVIDYLSTFLTLVALLLSILLSSLIFRKKYHQKNSMMKHHAKIKFYLSLFSSILLLIILISIGNDWLNFYLWQPISILTMVISSLFLTFLLTVYYHVPHEN</sequence>
<dbReference type="Pfam" id="PF00144">
    <property type="entry name" value="Beta-lactamase"/>
    <property type="match status" value="1"/>
</dbReference>
<feature type="transmembrane region" description="Helical" evidence="3">
    <location>
        <begin position="431"/>
        <end position="449"/>
    </location>
</feature>
<feature type="transmembrane region" description="Helical" evidence="3">
    <location>
        <begin position="391"/>
        <end position="411"/>
    </location>
</feature>
<dbReference type="InterPro" id="IPR050491">
    <property type="entry name" value="AmpC-like"/>
</dbReference>
<dbReference type="InterPro" id="IPR001466">
    <property type="entry name" value="Beta-lactam-related"/>
</dbReference>
<dbReference type="PANTHER" id="PTHR46825">
    <property type="entry name" value="D-ALANYL-D-ALANINE-CARBOXYPEPTIDASE/ENDOPEPTIDASE AMPH"/>
    <property type="match status" value="1"/>
</dbReference>
<dbReference type="OrthoDB" id="9803467at2"/>
<dbReference type="AlphaFoldDB" id="A0A1X8XKY3"/>
<dbReference type="Gene3D" id="3.40.710.10">
    <property type="entry name" value="DD-peptidase/beta-lactamase superfamily"/>
    <property type="match status" value="1"/>
</dbReference>
<dbReference type="InterPro" id="IPR012338">
    <property type="entry name" value="Beta-lactam/transpept-like"/>
</dbReference>
<evidence type="ECO:0000313" key="6">
    <source>
        <dbReference type="Proteomes" id="UP000195918"/>
    </source>
</evidence>
<evidence type="ECO:0000313" key="5">
    <source>
        <dbReference type="EMBL" id="SLM84598.1"/>
    </source>
</evidence>
<dbReference type="PANTHER" id="PTHR46825:SF11">
    <property type="entry name" value="PENICILLIN-BINDING PROTEIN 4"/>
    <property type="match status" value="1"/>
</dbReference>
<dbReference type="Proteomes" id="UP000195918">
    <property type="component" value="Unassembled WGS sequence"/>
</dbReference>